<evidence type="ECO:0000256" key="2">
    <source>
        <dbReference type="ARBA" id="ARBA00012438"/>
    </source>
</evidence>
<proteinExistence type="predicted"/>
<dbReference type="Pfam" id="PF00512">
    <property type="entry name" value="HisKA"/>
    <property type="match status" value="1"/>
</dbReference>
<dbReference type="InterPro" id="IPR036890">
    <property type="entry name" value="HATPase_C_sf"/>
</dbReference>
<dbReference type="InterPro" id="IPR003661">
    <property type="entry name" value="HisK_dim/P_dom"/>
</dbReference>
<dbReference type="SUPFAM" id="SSF55785">
    <property type="entry name" value="PYP-like sensor domain (PAS domain)"/>
    <property type="match status" value="2"/>
</dbReference>
<dbReference type="Proteomes" id="UP000642809">
    <property type="component" value="Unassembled WGS sequence"/>
</dbReference>
<dbReference type="SMART" id="SM00387">
    <property type="entry name" value="HATPase_c"/>
    <property type="match status" value="1"/>
</dbReference>
<dbReference type="RefSeq" id="WP_189580453.1">
    <property type="nucleotide sequence ID" value="NZ_BMYF01000008.1"/>
</dbReference>
<dbReference type="AlphaFoldDB" id="A0A8J3CYP0"/>
<dbReference type="SMART" id="SM00388">
    <property type="entry name" value="HisKA"/>
    <property type="match status" value="1"/>
</dbReference>
<dbReference type="EC" id="2.7.13.3" evidence="2"/>
<dbReference type="InterPro" id="IPR036097">
    <property type="entry name" value="HisK_dim/P_sf"/>
</dbReference>
<evidence type="ECO:0000256" key="6">
    <source>
        <dbReference type="SAM" id="Coils"/>
    </source>
</evidence>
<dbReference type="EMBL" id="BMYF01000008">
    <property type="protein sequence ID" value="GHB35382.1"/>
    <property type="molecule type" value="Genomic_DNA"/>
</dbReference>
<dbReference type="Pfam" id="PF13426">
    <property type="entry name" value="PAS_9"/>
    <property type="match status" value="1"/>
</dbReference>
<dbReference type="PANTHER" id="PTHR43304:SF1">
    <property type="entry name" value="PAC DOMAIN-CONTAINING PROTEIN"/>
    <property type="match status" value="1"/>
</dbReference>
<organism evidence="9 10">
    <name type="scientific">Mongoliitalea lutea</name>
    <dbReference type="NCBI Taxonomy" id="849756"/>
    <lineage>
        <taxon>Bacteria</taxon>
        <taxon>Pseudomonadati</taxon>
        <taxon>Bacteroidota</taxon>
        <taxon>Cytophagia</taxon>
        <taxon>Cytophagales</taxon>
        <taxon>Cyclobacteriaceae</taxon>
        <taxon>Mongoliitalea</taxon>
    </lineage>
</organism>
<dbReference type="NCBIfam" id="TIGR00229">
    <property type="entry name" value="sensory_box"/>
    <property type="match status" value="1"/>
</dbReference>
<evidence type="ECO:0000256" key="3">
    <source>
        <dbReference type="ARBA" id="ARBA00022553"/>
    </source>
</evidence>
<gene>
    <name evidence="9" type="ORF">GCM10008106_16030</name>
</gene>
<dbReference type="Pfam" id="PF02518">
    <property type="entry name" value="HATPase_c"/>
    <property type="match status" value="1"/>
</dbReference>
<keyword evidence="10" id="KW-1185">Reference proteome</keyword>
<dbReference type="FunFam" id="3.30.565.10:FF:000006">
    <property type="entry name" value="Sensor histidine kinase WalK"/>
    <property type="match status" value="1"/>
</dbReference>
<dbReference type="InterPro" id="IPR000014">
    <property type="entry name" value="PAS"/>
</dbReference>
<evidence type="ECO:0000256" key="1">
    <source>
        <dbReference type="ARBA" id="ARBA00000085"/>
    </source>
</evidence>
<dbReference type="Gene3D" id="3.30.450.20">
    <property type="entry name" value="PAS domain"/>
    <property type="match status" value="2"/>
</dbReference>
<dbReference type="PRINTS" id="PR00344">
    <property type="entry name" value="BCTRLSENSOR"/>
</dbReference>
<keyword evidence="5" id="KW-0418">Kinase</keyword>
<dbReference type="PROSITE" id="PS50109">
    <property type="entry name" value="HIS_KIN"/>
    <property type="match status" value="1"/>
</dbReference>
<evidence type="ECO:0000313" key="10">
    <source>
        <dbReference type="Proteomes" id="UP000642809"/>
    </source>
</evidence>
<name>A0A8J3CYP0_9BACT</name>
<dbReference type="InterPro" id="IPR004358">
    <property type="entry name" value="Sig_transdc_His_kin-like_C"/>
</dbReference>
<evidence type="ECO:0000313" key="9">
    <source>
        <dbReference type="EMBL" id="GHB35382.1"/>
    </source>
</evidence>
<dbReference type="PANTHER" id="PTHR43304">
    <property type="entry name" value="PHYTOCHROME-LIKE PROTEIN CPH1"/>
    <property type="match status" value="1"/>
</dbReference>
<dbReference type="Gene3D" id="1.10.287.130">
    <property type="match status" value="1"/>
</dbReference>
<feature type="domain" description="Histidine kinase" evidence="7">
    <location>
        <begin position="251"/>
        <end position="463"/>
    </location>
</feature>
<feature type="domain" description="PAS" evidence="8">
    <location>
        <begin position="1"/>
        <end position="51"/>
    </location>
</feature>
<evidence type="ECO:0000259" key="7">
    <source>
        <dbReference type="PROSITE" id="PS50109"/>
    </source>
</evidence>
<dbReference type="InterPro" id="IPR035965">
    <property type="entry name" value="PAS-like_dom_sf"/>
</dbReference>
<dbReference type="InterPro" id="IPR052162">
    <property type="entry name" value="Sensor_kinase/Photoreceptor"/>
</dbReference>
<dbReference type="CDD" id="cd00130">
    <property type="entry name" value="PAS"/>
    <property type="match status" value="1"/>
</dbReference>
<dbReference type="InterPro" id="IPR005467">
    <property type="entry name" value="His_kinase_dom"/>
</dbReference>
<dbReference type="PROSITE" id="PS50112">
    <property type="entry name" value="PAS"/>
    <property type="match status" value="1"/>
</dbReference>
<reference evidence="9" key="2">
    <citation type="submission" date="2020-09" db="EMBL/GenBank/DDBJ databases">
        <authorList>
            <person name="Sun Q."/>
            <person name="Kim S."/>
        </authorList>
    </citation>
    <scope>NUCLEOTIDE SEQUENCE</scope>
    <source>
        <strain evidence="9">KCTC 23224</strain>
    </source>
</reference>
<dbReference type="CDD" id="cd00082">
    <property type="entry name" value="HisKA"/>
    <property type="match status" value="1"/>
</dbReference>
<dbReference type="SUPFAM" id="SSF55874">
    <property type="entry name" value="ATPase domain of HSP90 chaperone/DNA topoisomerase II/histidine kinase"/>
    <property type="match status" value="1"/>
</dbReference>
<protein>
    <recommendedName>
        <fullName evidence="2">histidine kinase</fullName>
        <ecNumber evidence="2">2.7.13.3</ecNumber>
    </recommendedName>
</protein>
<keyword evidence="4" id="KW-0808">Transferase</keyword>
<dbReference type="Gene3D" id="3.30.565.10">
    <property type="entry name" value="Histidine kinase-like ATPase, C-terminal domain"/>
    <property type="match status" value="1"/>
</dbReference>
<dbReference type="SUPFAM" id="SSF47384">
    <property type="entry name" value="Homodimeric domain of signal transducing histidine kinase"/>
    <property type="match status" value="1"/>
</dbReference>
<comment type="catalytic activity">
    <reaction evidence="1">
        <text>ATP + protein L-histidine = ADP + protein N-phospho-L-histidine.</text>
        <dbReference type="EC" id="2.7.13.3"/>
    </reaction>
</comment>
<keyword evidence="6" id="KW-0175">Coiled coil</keyword>
<evidence type="ECO:0000259" key="8">
    <source>
        <dbReference type="PROSITE" id="PS50112"/>
    </source>
</evidence>
<dbReference type="InterPro" id="IPR003594">
    <property type="entry name" value="HATPase_dom"/>
</dbReference>
<comment type="caution">
    <text evidence="9">The sequence shown here is derived from an EMBL/GenBank/DDBJ whole genome shotgun (WGS) entry which is preliminary data.</text>
</comment>
<evidence type="ECO:0000256" key="5">
    <source>
        <dbReference type="ARBA" id="ARBA00022777"/>
    </source>
</evidence>
<keyword evidence="3" id="KW-0597">Phosphoprotein</keyword>
<accession>A0A8J3CYP0</accession>
<sequence>MRQGFFIDLNDTYAQIYGFTKKELIGQPFSILVPENQLPLIQELNARIMNGEYVPETLYSSKRKDGTYILIAAKFKILHLSDKEKVLVTSIRDVTEEERTKQLLDDIQKMAVLGGWELNLVTQEVLQTKIAKEIHEFLDHEVMLYEEALTFYPEGEAREHVKKVIEIASTSGSSFDFESPFLTHRKKEKFVRVQGKVDLIDGKPYRIFGFIQDITEKRLQKQALEQLNQQLLEQTKILQLSNEELEKFAYVASHDLQEPLRMVSSFLTQLERKYKDQLDDKAREYIHYAVDGSKRMKKIIMDLLGFSRVGKNFEEPELVDLQEVIEEVLLLQKKLIEETEAKITFDKLPVIKTIKIPVFQIFTNLINNAMKYRKPGEVPILHIGYQEKAKEHEFSVQDNGIGIDSVYFEKIFSLFQRLHKKDEFEGQGIGLAIVKKLIELMGGTIWVESTKGEGSTFYFSLPK</sequence>
<feature type="coiled-coil region" evidence="6">
    <location>
        <begin position="214"/>
        <end position="244"/>
    </location>
</feature>
<evidence type="ECO:0000256" key="4">
    <source>
        <dbReference type="ARBA" id="ARBA00022679"/>
    </source>
</evidence>
<reference evidence="9" key="1">
    <citation type="journal article" date="2014" name="Int. J. Syst. Evol. Microbiol.">
        <title>Complete genome sequence of Corynebacterium casei LMG S-19264T (=DSM 44701T), isolated from a smear-ripened cheese.</title>
        <authorList>
            <consortium name="US DOE Joint Genome Institute (JGI-PGF)"/>
            <person name="Walter F."/>
            <person name="Albersmeier A."/>
            <person name="Kalinowski J."/>
            <person name="Ruckert C."/>
        </authorList>
    </citation>
    <scope>NUCLEOTIDE SEQUENCE</scope>
    <source>
        <strain evidence="9">KCTC 23224</strain>
    </source>
</reference>
<dbReference type="GO" id="GO:0000155">
    <property type="term" value="F:phosphorelay sensor kinase activity"/>
    <property type="evidence" value="ECO:0007669"/>
    <property type="project" value="InterPro"/>
</dbReference>